<accession>A0A6P8IGD5</accession>
<dbReference type="Pfam" id="PF05458">
    <property type="entry name" value="Siva"/>
    <property type="match status" value="1"/>
</dbReference>
<dbReference type="GeneID" id="116300942"/>
<organism evidence="4 5">
    <name type="scientific">Actinia tenebrosa</name>
    <name type="common">Australian red waratah sea anemone</name>
    <dbReference type="NCBI Taxonomy" id="6105"/>
    <lineage>
        <taxon>Eukaryota</taxon>
        <taxon>Metazoa</taxon>
        <taxon>Cnidaria</taxon>
        <taxon>Anthozoa</taxon>
        <taxon>Hexacorallia</taxon>
        <taxon>Actiniaria</taxon>
        <taxon>Actiniidae</taxon>
        <taxon>Actinia</taxon>
    </lineage>
</organism>
<dbReference type="PANTHER" id="PTHR14365:SF1">
    <property type="entry name" value="APOPTOSIS REGULATORY PROTEIN SIVA"/>
    <property type="match status" value="1"/>
</dbReference>
<dbReference type="PROSITE" id="PS00518">
    <property type="entry name" value="ZF_RING_1"/>
    <property type="match status" value="1"/>
</dbReference>
<dbReference type="InterPro" id="IPR017907">
    <property type="entry name" value="Znf_RING_CS"/>
</dbReference>
<keyword evidence="1" id="KW-0479">Metal-binding</keyword>
<dbReference type="PANTHER" id="PTHR14365">
    <property type="entry name" value="APOPTOSIS REGULATORY PROTEIN SIVA"/>
    <property type="match status" value="1"/>
</dbReference>
<name>A0A6P8IGD5_ACTTE</name>
<dbReference type="InterPro" id="IPR022773">
    <property type="entry name" value="Siva"/>
</dbReference>
<sequence>MESLSEVPSSPDASLLLTKRRCPFGESPREMKVPASDLEHRIPGHDNQGVHARGALDYHDSGYTAFQILMQHSQQSQPGTATPSYTSCWVCAKQSEIMPCTFCEHGVCEMCVRQCDKCFGVFCSFCATVKYDQHEDRALCLTCNAEEIKKNKMRVASNVGQRRAELSSERFPQATA</sequence>
<dbReference type="GO" id="GO:0005175">
    <property type="term" value="F:CD27 receptor binding"/>
    <property type="evidence" value="ECO:0007669"/>
    <property type="project" value="TreeGrafter"/>
</dbReference>
<dbReference type="AlphaFoldDB" id="A0A6P8IGD5"/>
<evidence type="ECO:0000313" key="5">
    <source>
        <dbReference type="RefSeq" id="XP_031565776.1"/>
    </source>
</evidence>
<keyword evidence="4" id="KW-1185">Reference proteome</keyword>
<dbReference type="InParanoid" id="A0A6P8IGD5"/>
<protein>
    <submittedName>
        <fullName evidence="5">Apoptosis regulatory protein Siva-like isoform X1</fullName>
    </submittedName>
</protein>
<dbReference type="GO" id="GO:0097191">
    <property type="term" value="P:extrinsic apoptotic signaling pathway"/>
    <property type="evidence" value="ECO:0007669"/>
    <property type="project" value="TreeGrafter"/>
</dbReference>
<evidence type="ECO:0000313" key="4">
    <source>
        <dbReference type="Proteomes" id="UP000515163"/>
    </source>
</evidence>
<proteinExistence type="predicted"/>
<evidence type="ECO:0000256" key="1">
    <source>
        <dbReference type="ARBA" id="ARBA00022723"/>
    </source>
</evidence>
<keyword evidence="2" id="KW-0863">Zinc-finger</keyword>
<dbReference type="OrthoDB" id="60860at2759"/>
<dbReference type="GO" id="GO:0008270">
    <property type="term" value="F:zinc ion binding"/>
    <property type="evidence" value="ECO:0007669"/>
    <property type="project" value="UniProtKB-KW"/>
</dbReference>
<dbReference type="RefSeq" id="XP_031565776.1">
    <property type="nucleotide sequence ID" value="XM_031709916.1"/>
</dbReference>
<evidence type="ECO:0000256" key="2">
    <source>
        <dbReference type="ARBA" id="ARBA00022771"/>
    </source>
</evidence>
<reference evidence="5" key="1">
    <citation type="submission" date="2025-08" db="UniProtKB">
        <authorList>
            <consortium name="RefSeq"/>
        </authorList>
    </citation>
    <scope>IDENTIFICATION</scope>
    <source>
        <tissue evidence="5">Tentacle</tissue>
    </source>
</reference>
<dbReference type="KEGG" id="aten:116300942"/>
<dbReference type="Proteomes" id="UP000515163">
    <property type="component" value="Unplaced"/>
</dbReference>
<keyword evidence="3" id="KW-0862">Zinc</keyword>
<gene>
    <name evidence="5" type="primary">LOC116300942</name>
</gene>
<evidence type="ECO:0000256" key="3">
    <source>
        <dbReference type="ARBA" id="ARBA00022833"/>
    </source>
</evidence>